<dbReference type="AlphaFoldDB" id="A0A921ZXR0"/>
<protein>
    <submittedName>
        <fullName evidence="1">Uncharacterized protein</fullName>
    </submittedName>
</protein>
<sequence length="62" mass="6902">KNILESDFYPGILDAGEIASETYHTHTGRITFLSEPWQSDLTAPDDGIPSSDRVKFCVAIQF</sequence>
<evidence type="ECO:0000313" key="2">
    <source>
        <dbReference type="Proteomes" id="UP000791440"/>
    </source>
</evidence>
<reference evidence="1" key="2">
    <citation type="submission" date="2020-12" db="EMBL/GenBank/DDBJ databases">
        <authorList>
            <person name="Kanost M."/>
        </authorList>
    </citation>
    <scope>NUCLEOTIDE SEQUENCE</scope>
</reference>
<dbReference type="EMBL" id="JH669242">
    <property type="protein sequence ID" value="KAG6464747.1"/>
    <property type="molecule type" value="Genomic_DNA"/>
</dbReference>
<feature type="non-terminal residue" evidence="1">
    <location>
        <position position="1"/>
    </location>
</feature>
<reference evidence="1" key="1">
    <citation type="journal article" date="2016" name="Insect Biochem. Mol. Biol.">
        <title>Multifaceted biological insights from a draft genome sequence of the tobacco hornworm moth, Manduca sexta.</title>
        <authorList>
            <person name="Kanost M.R."/>
            <person name="Arrese E.L."/>
            <person name="Cao X."/>
            <person name="Chen Y.R."/>
            <person name="Chellapilla S."/>
            <person name="Goldsmith M.R."/>
            <person name="Grosse-Wilde E."/>
            <person name="Heckel D.G."/>
            <person name="Herndon N."/>
            <person name="Jiang H."/>
            <person name="Papanicolaou A."/>
            <person name="Qu J."/>
            <person name="Soulages J.L."/>
            <person name="Vogel H."/>
            <person name="Walters J."/>
            <person name="Waterhouse R.M."/>
            <person name="Ahn S.J."/>
            <person name="Almeida F.C."/>
            <person name="An C."/>
            <person name="Aqrawi P."/>
            <person name="Bretschneider A."/>
            <person name="Bryant W.B."/>
            <person name="Bucks S."/>
            <person name="Chao H."/>
            <person name="Chevignon G."/>
            <person name="Christen J.M."/>
            <person name="Clarke D.F."/>
            <person name="Dittmer N.T."/>
            <person name="Ferguson L.C.F."/>
            <person name="Garavelou S."/>
            <person name="Gordon K.H.J."/>
            <person name="Gunaratna R.T."/>
            <person name="Han Y."/>
            <person name="Hauser F."/>
            <person name="He Y."/>
            <person name="Heidel-Fischer H."/>
            <person name="Hirsh A."/>
            <person name="Hu Y."/>
            <person name="Jiang H."/>
            <person name="Kalra D."/>
            <person name="Klinner C."/>
            <person name="Konig C."/>
            <person name="Kovar C."/>
            <person name="Kroll A.R."/>
            <person name="Kuwar S.S."/>
            <person name="Lee S.L."/>
            <person name="Lehman R."/>
            <person name="Li K."/>
            <person name="Li Z."/>
            <person name="Liang H."/>
            <person name="Lovelace S."/>
            <person name="Lu Z."/>
            <person name="Mansfield J.H."/>
            <person name="McCulloch K.J."/>
            <person name="Mathew T."/>
            <person name="Morton B."/>
            <person name="Muzny D.M."/>
            <person name="Neunemann D."/>
            <person name="Ongeri F."/>
            <person name="Pauchet Y."/>
            <person name="Pu L.L."/>
            <person name="Pyrousis I."/>
            <person name="Rao X.J."/>
            <person name="Redding A."/>
            <person name="Roesel C."/>
            <person name="Sanchez-Gracia A."/>
            <person name="Schaack S."/>
            <person name="Shukla A."/>
            <person name="Tetreau G."/>
            <person name="Wang Y."/>
            <person name="Xiong G.H."/>
            <person name="Traut W."/>
            <person name="Walsh T.K."/>
            <person name="Worley K.C."/>
            <person name="Wu D."/>
            <person name="Wu W."/>
            <person name="Wu Y.Q."/>
            <person name="Zhang X."/>
            <person name="Zou Z."/>
            <person name="Zucker H."/>
            <person name="Briscoe A.D."/>
            <person name="Burmester T."/>
            <person name="Clem R.J."/>
            <person name="Feyereisen R."/>
            <person name="Grimmelikhuijzen C.J.P."/>
            <person name="Hamodrakas S.J."/>
            <person name="Hansson B.S."/>
            <person name="Huguet E."/>
            <person name="Jermiin L.S."/>
            <person name="Lan Q."/>
            <person name="Lehman H.K."/>
            <person name="Lorenzen M."/>
            <person name="Merzendorfer H."/>
            <person name="Michalopoulos I."/>
            <person name="Morton D.B."/>
            <person name="Muthukrishnan S."/>
            <person name="Oakeshott J.G."/>
            <person name="Palmer W."/>
            <person name="Park Y."/>
            <person name="Passarelli A.L."/>
            <person name="Rozas J."/>
            <person name="Schwartz L.M."/>
            <person name="Smith W."/>
            <person name="Southgate A."/>
            <person name="Vilcinskas A."/>
            <person name="Vogt R."/>
            <person name="Wang P."/>
            <person name="Werren J."/>
            <person name="Yu X.Q."/>
            <person name="Zhou J.J."/>
            <person name="Brown S.J."/>
            <person name="Scherer S.E."/>
            <person name="Richards S."/>
            <person name="Blissard G.W."/>
        </authorList>
    </citation>
    <scope>NUCLEOTIDE SEQUENCE</scope>
</reference>
<dbReference type="Proteomes" id="UP000791440">
    <property type="component" value="Unassembled WGS sequence"/>
</dbReference>
<organism evidence="1 2">
    <name type="scientific">Manduca sexta</name>
    <name type="common">Tobacco hawkmoth</name>
    <name type="synonym">Tobacco hornworm</name>
    <dbReference type="NCBI Taxonomy" id="7130"/>
    <lineage>
        <taxon>Eukaryota</taxon>
        <taxon>Metazoa</taxon>
        <taxon>Ecdysozoa</taxon>
        <taxon>Arthropoda</taxon>
        <taxon>Hexapoda</taxon>
        <taxon>Insecta</taxon>
        <taxon>Pterygota</taxon>
        <taxon>Neoptera</taxon>
        <taxon>Endopterygota</taxon>
        <taxon>Lepidoptera</taxon>
        <taxon>Glossata</taxon>
        <taxon>Ditrysia</taxon>
        <taxon>Bombycoidea</taxon>
        <taxon>Sphingidae</taxon>
        <taxon>Sphinginae</taxon>
        <taxon>Sphingini</taxon>
        <taxon>Manduca</taxon>
    </lineage>
</organism>
<name>A0A921ZXR0_MANSE</name>
<keyword evidence="2" id="KW-1185">Reference proteome</keyword>
<gene>
    <name evidence="1" type="ORF">O3G_MSEX014701</name>
</gene>
<accession>A0A921ZXR0</accession>
<comment type="caution">
    <text evidence="1">The sequence shown here is derived from an EMBL/GenBank/DDBJ whole genome shotgun (WGS) entry which is preliminary data.</text>
</comment>
<evidence type="ECO:0000313" key="1">
    <source>
        <dbReference type="EMBL" id="KAG6464747.1"/>
    </source>
</evidence>
<proteinExistence type="predicted"/>